<keyword evidence="3" id="KW-1185">Reference proteome</keyword>
<reference evidence="2" key="3">
    <citation type="submission" date="2025-09" db="UniProtKB">
        <authorList>
            <consortium name="Ensembl"/>
        </authorList>
    </citation>
    <scope>IDENTIFICATION</scope>
</reference>
<evidence type="ECO:0000313" key="3">
    <source>
        <dbReference type="Proteomes" id="UP001501940"/>
    </source>
</evidence>
<dbReference type="AlphaFoldDB" id="A0AAQ6AHM8"/>
<evidence type="ECO:0000313" key="2">
    <source>
        <dbReference type="Ensembl" id="ENSAOCP00000077893.1"/>
    </source>
</evidence>
<dbReference type="GeneTree" id="ENSGT01030000234813"/>
<evidence type="ECO:0000256" key="1">
    <source>
        <dbReference type="SAM" id="Phobius"/>
    </source>
</evidence>
<reference evidence="2" key="2">
    <citation type="submission" date="2025-08" db="UniProtKB">
        <authorList>
            <consortium name="Ensembl"/>
        </authorList>
    </citation>
    <scope>IDENTIFICATION</scope>
</reference>
<dbReference type="Proteomes" id="UP001501940">
    <property type="component" value="Chromosome 9"/>
</dbReference>
<keyword evidence="1" id="KW-0472">Membrane</keyword>
<organism evidence="2 3">
    <name type="scientific">Amphiprion ocellaris</name>
    <name type="common">Clown anemonefish</name>
    <dbReference type="NCBI Taxonomy" id="80972"/>
    <lineage>
        <taxon>Eukaryota</taxon>
        <taxon>Metazoa</taxon>
        <taxon>Chordata</taxon>
        <taxon>Craniata</taxon>
        <taxon>Vertebrata</taxon>
        <taxon>Euteleostomi</taxon>
        <taxon>Actinopterygii</taxon>
        <taxon>Neopterygii</taxon>
        <taxon>Teleostei</taxon>
        <taxon>Neoteleostei</taxon>
        <taxon>Acanthomorphata</taxon>
        <taxon>Ovalentaria</taxon>
        <taxon>Pomacentridae</taxon>
        <taxon>Amphiprion</taxon>
    </lineage>
</organism>
<feature type="transmembrane region" description="Helical" evidence="1">
    <location>
        <begin position="78"/>
        <end position="97"/>
    </location>
</feature>
<sequence length="213" mass="24247">MVRKTFVCDESMIITIPIGGLGLREDQLMPEKFHCVFKDSYKLFVIRGKPRPLGAAQTIAGIFLFTLGMIFTDGVTKIFTLPSIVFLVSGMLSYAAGKYPNIHVAKLSFSLNIISFFWSLVAFSLGMAWFYSLNYGKEPTKLSEGVRGLIMSLLVVENFIALFLIYWLSKAVCRPHFNTLVCHFLHTHAAATCTYDEMFYKTYWSFFFSLFLL</sequence>
<name>A0AAQ6AHM8_AMPOC</name>
<accession>A0AAQ6AHM8</accession>
<proteinExistence type="predicted"/>
<keyword evidence="1" id="KW-0812">Transmembrane</keyword>
<reference evidence="2 3" key="1">
    <citation type="submission" date="2022-01" db="EMBL/GenBank/DDBJ databases">
        <title>A chromosome-scale genome assembly of the false clownfish, Amphiprion ocellaris.</title>
        <authorList>
            <person name="Ryu T."/>
        </authorList>
    </citation>
    <scope>NUCLEOTIDE SEQUENCE [LARGE SCALE GENOMIC DNA]</scope>
</reference>
<protein>
    <submittedName>
        <fullName evidence="2">Uncharacterized protein</fullName>
    </submittedName>
</protein>
<keyword evidence="1" id="KW-1133">Transmembrane helix</keyword>
<feature type="transmembrane region" description="Helical" evidence="1">
    <location>
        <begin position="52"/>
        <end position="72"/>
    </location>
</feature>
<dbReference type="Ensembl" id="ENSAOCT00000048498.1">
    <property type="protein sequence ID" value="ENSAOCP00000077893.1"/>
    <property type="gene ID" value="ENSAOCG00000023864.2"/>
</dbReference>
<feature type="transmembrane region" description="Helical" evidence="1">
    <location>
        <begin position="149"/>
        <end position="168"/>
    </location>
</feature>
<feature type="transmembrane region" description="Helical" evidence="1">
    <location>
        <begin position="109"/>
        <end position="129"/>
    </location>
</feature>